<dbReference type="PANTHER" id="PTHR13696:SF52">
    <property type="entry name" value="PARA FAMILY PROTEIN CT_582"/>
    <property type="match status" value="1"/>
</dbReference>
<dbReference type="InterPro" id="IPR027417">
    <property type="entry name" value="P-loop_NTPase"/>
</dbReference>
<dbReference type="SUPFAM" id="SSF52540">
    <property type="entry name" value="P-loop containing nucleoside triphosphate hydrolases"/>
    <property type="match status" value="1"/>
</dbReference>
<dbReference type="InterPro" id="IPR025669">
    <property type="entry name" value="AAA_dom"/>
</dbReference>
<evidence type="ECO:0000313" key="2">
    <source>
        <dbReference type="EMBL" id="CAA9386265.1"/>
    </source>
</evidence>
<name>A0A6J4NJN2_9CYAN</name>
<reference evidence="2" key="1">
    <citation type="submission" date="2020-02" db="EMBL/GenBank/DDBJ databases">
        <authorList>
            <person name="Meier V. D."/>
        </authorList>
    </citation>
    <scope>NUCLEOTIDE SEQUENCE</scope>
    <source>
        <strain evidence="2">AVDCRST_MAG84</strain>
    </source>
</reference>
<dbReference type="Gene3D" id="3.40.50.300">
    <property type="entry name" value="P-loop containing nucleotide triphosphate hydrolases"/>
    <property type="match status" value="1"/>
</dbReference>
<dbReference type="InterPro" id="IPR050678">
    <property type="entry name" value="DNA_Partitioning_ATPase"/>
</dbReference>
<sequence>MQIRLAVISNAGGTGKTTLSVHLAYELGLRGLKVAIMDLDPQGSLTLFCGLNPPEPEHTLSAIMRESFNGSWPLTPSWSSHTNNITVCQGGMTLTQTADELVLHKRGAYLLGDCLSDYPMDHDLIIFDCPATLGPLPLMALTACTHIIVPVQLEPKSIQGAAHLLEWYYHHCKQLRLKPQPEILGFVPNQYDTKRAVHRQLLESLPAQLEQMNIRVFPPIRDSAEFVNASGQGLPLHLYRPLHPALGDFKEIVKQLATLMGNGVAPAIAKKGKKKK</sequence>
<accession>A0A6J4NJN2</accession>
<proteinExistence type="predicted"/>
<dbReference type="PANTHER" id="PTHR13696">
    <property type="entry name" value="P-LOOP CONTAINING NUCLEOSIDE TRIPHOSPHATE HYDROLASE"/>
    <property type="match status" value="1"/>
</dbReference>
<dbReference type="CDD" id="cd02042">
    <property type="entry name" value="ParAB_family"/>
    <property type="match status" value="1"/>
</dbReference>
<gene>
    <name evidence="2" type="ORF">AVDCRST_MAG84-5353</name>
</gene>
<dbReference type="Pfam" id="PF13614">
    <property type="entry name" value="AAA_31"/>
    <property type="match status" value="1"/>
</dbReference>
<organism evidence="2">
    <name type="scientific">uncultured Microcoleus sp</name>
    <dbReference type="NCBI Taxonomy" id="259945"/>
    <lineage>
        <taxon>Bacteria</taxon>
        <taxon>Bacillati</taxon>
        <taxon>Cyanobacteriota</taxon>
        <taxon>Cyanophyceae</taxon>
        <taxon>Oscillatoriophycideae</taxon>
        <taxon>Oscillatoriales</taxon>
        <taxon>Microcoleaceae</taxon>
        <taxon>Microcoleus</taxon>
        <taxon>environmental samples</taxon>
    </lineage>
</organism>
<dbReference type="AlphaFoldDB" id="A0A6J4NJN2"/>
<feature type="domain" description="AAA" evidence="1">
    <location>
        <begin position="5"/>
        <end position="167"/>
    </location>
</feature>
<protein>
    <submittedName>
        <fullName evidence="2">Chromosome (Plasmid) partitioning protein ParA</fullName>
    </submittedName>
</protein>
<evidence type="ECO:0000259" key="1">
    <source>
        <dbReference type="Pfam" id="PF13614"/>
    </source>
</evidence>
<dbReference type="EMBL" id="CADCTZ010001233">
    <property type="protein sequence ID" value="CAA9386265.1"/>
    <property type="molecule type" value="Genomic_DNA"/>
</dbReference>